<protein>
    <recommendedName>
        <fullName evidence="6">Type II toxin-antitoxin system PemK/MazF family toxin</fullName>
    </recommendedName>
</protein>
<comment type="similarity">
    <text evidence="1">Belongs to the PemK/MazF family.</text>
</comment>
<gene>
    <name evidence="4" type="ordered locus">MAP_2085</name>
</gene>
<dbReference type="SUPFAM" id="SSF50118">
    <property type="entry name" value="Cell growth inhibitor/plasmid maintenance toxic component"/>
    <property type="match status" value="1"/>
</dbReference>
<evidence type="ECO:0000313" key="4">
    <source>
        <dbReference type="EMBL" id="AAS04402.1"/>
    </source>
</evidence>
<evidence type="ECO:0000256" key="1">
    <source>
        <dbReference type="ARBA" id="ARBA00007521"/>
    </source>
</evidence>
<dbReference type="AlphaFoldDB" id="Q73Y72"/>
<dbReference type="STRING" id="262316.MAP_2085"/>
<evidence type="ECO:0000256" key="2">
    <source>
        <dbReference type="ARBA" id="ARBA00022649"/>
    </source>
</evidence>
<organism evidence="4 5">
    <name type="scientific">Mycolicibacterium paratuberculosis (strain ATCC BAA-968 / K-10)</name>
    <name type="common">Mycobacterium paratuberculosis</name>
    <dbReference type="NCBI Taxonomy" id="262316"/>
    <lineage>
        <taxon>Bacteria</taxon>
        <taxon>Bacillati</taxon>
        <taxon>Actinomycetota</taxon>
        <taxon>Actinomycetes</taxon>
        <taxon>Mycobacteriales</taxon>
        <taxon>Mycobacteriaceae</taxon>
        <taxon>Mycobacterium</taxon>
        <taxon>Mycobacterium avium complex (MAC)</taxon>
    </lineage>
</organism>
<dbReference type="EMBL" id="AE016958">
    <property type="protein sequence ID" value="AAS04402.1"/>
    <property type="molecule type" value="Genomic_DNA"/>
</dbReference>
<dbReference type="GO" id="GO:0006402">
    <property type="term" value="P:mRNA catabolic process"/>
    <property type="evidence" value="ECO:0007669"/>
    <property type="project" value="TreeGrafter"/>
</dbReference>
<dbReference type="Pfam" id="PF02452">
    <property type="entry name" value="PemK_toxin"/>
    <property type="match status" value="1"/>
</dbReference>
<dbReference type="GO" id="GO:0004521">
    <property type="term" value="F:RNA endonuclease activity"/>
    <property type="evidence" value="ECO:0007669"/>
    <property type="project" value="TreeGrafter"/>
</dbReference>
<feature type="compositionally biased region" description="Basic residues" evidence="3">
    <location>
        <begin position="17"/>
        <end position="30"/>
    </location>
</feature>
<evidence type="ECO:0008006" key="6">
    <source>
        <dbReference type="Google" id="ProtNLM"/>
    </source>
</evidence>
<keyword evidence="2" id="KW-1277">Toxin-antitoxin system</keyword>
<dbReference type="Gene3D" id="2.30.30.110">
    <property type="match status" value="1"/>
</dbReference>
<dbReference type="GO" id="GO:0016075">
    <property type="term" value="P:rRNA catabolic process"/>
    <property type="evidence" value="ECO:0007669"/>
    <property type="project" value="TreeGrafter"/>
</dbReference>
<dbReference type="eggNOG" id="COG2337">
    <property type="taxonomic scope" value="Bacteria"/>
</dbReference>
<feature type="region of interest" description="Disordered" evidence="3">
    <location>
        <begin position="1"/>
        <end position="34"/>
    </location>
</feature>
<dbReference type="InterPro" id="IPR011067">
    <property type="entry name" value="Plasmid_toxin/cell-grow_inhib"/>
</dbReference>
<dbReference type="InterPro" id="IPR003477">
    <property type="entry name" value="PemK-like"/>
</dbReference>
<dbReference type="KEGG" id="mpa:MAP_2085"/>
<name>Q73Y72_MYCPA</name>
<keyword evidence="5" id="KW-1185">Reference proteome</keyword>
<evidence type="ECO:0000256" key="3">
    <source>
        <dbReference type="SAM" id="MobiDB-lite"/>
    </source>
</evidence>
<dbReference type="PANTHER" id="PTHR33988">
    <property type="entry name" value="ENDORIBONUCLEASE MAZF-RELATED"/>
    <property type="match status" value="1"/>
</dbReference>
<evidence type="ECO:0000313" key="5">
    <source>
        <dbReference type="Proteomes" id="UP000000580"/>
    </source>
</evidence>
<sequence length="128" mass="14081">MTTRPSSMPFRPTGTTPHRRATRRHLHGRGRGAYCGKPRPVVVVQDDRFDATASVTVVPFTTSDVDAPLFRIVVQPSETTGLAETSRLMIDKITTVPRASLTRRVGRLPDGDIVRLDMALLVFLGLAE</sequence>
<dbReference type="HOGENOM" id="CLU_121823_3_0_11"/>
<reference evidence="4 5" key="1">
    <citation type="journal article" date="2005" name="Proc. Natl. Acad. Sci. U.S.A.">
        <title>The complete genome sequence of Mycobacterium avium subspecies paratuberculosis.</title>
        <authorList>
            <person name="Li L."/>
            <person name="Bannantine J.P."/>
            <person name="Zhang Q."/>
            <person name="Amonsin A."/>
            <person name="May B.J."/>
            <person name="Alt D."/>
            <person name="Banerji N."/>
            <person name="Kanjilal S."/>
            <person name="Kapur V."/>
        </authorList>
    </citation>
    <scope>NUCLEOTIDE SEQUENCE [LARGE SCALE GENOMIC DNA]</scope>
    <source>
        <strain evidence="5">ATCC BAA-968 / K-10</strain>
    </source>
</reference>
<dbReference type="Proteomes" id="UP000000580">
    <property type="component" value="Chromosome"/>
</dbReference>
<dbReference type="GO" id="GO:0003677">
    <property type="term" value="F:DNA binding"/>
    <property type="evidence" value="ECO:0007669"/>
    <property type="project" value="InterPro"/>
</dbReference>
<accession>Q73Y72</accession>
<proteinExistence type="inferred from homology"/>